<name>A0A6A8H173_9LACO</name>
<proteinExistence type="predicted"/>
<gene>
    <name evidence="2" type="ORF">GKC89_01540</name>
</gene>
<organism evidence="2">
    <name type="scientific">Ligilactobacillus ruminis</name>
    <dbReference type="NCBI Taxonomy" id="1623"/>
    <lineage>
        <taxon>Bacteria</taxon>
        <taxon>Bacillati</taxon>
        <taxon>Bacillota</taxon>
        <taxon>Bacilli</taxon>
        <taxon>Lactobacillales</taxon>
        <taxon>Lactobacillaceae</taxon>
        <taxon>Ligilactobacillus</taxon>
    </lineage>
</organism>
<dbReference type="AlphaFoldDB" id="A0A6A8H173"/>
<sequence length="141" mass="15637">MNIKKEVNYLVDSCGTTDPANLIKETGACIVDTIDLPDSTLGMTVSSYGQTTMLISPKLEYPKKDFVLAHELGHIILHSGESTTFFRRLESSTQVSKIEAEANEFALALLLKKVDVSPDFNALDFVRSYQLSDCMVNFIKP</sequence>
<comment type="caution">
    <text evidence="2">The sequence shown here is derived from an EMBL/GenBank/DDBJ whole genome shotgun (WGS) entry which is preliminary data.</text>
</comment>
<feature type="domain" description="IrrE N-terminal-like" evidence="1">
    <location>
        <begin position="50"/>
        <end position="119"/>
    </location>
</feature>
<dbReference type="RefSeq" id="WP_003693303.1">
    <property type="nucleotide sequence ID" value="NZ_CABKOX010000007.1"/>
</dbReference>
<reference evidence="2" key="1">
    <citation type="journal article" date="2019" name="Nat. Med.">
        <title>A library of human gut bacterial isolates paired with longitudinal multiomics data enables mechanistic microbiome research.</title>
        <authorList>
            <person name="Poyet M."/>
            <person name="Groussin M."/>
            <person name="Gibbons S.M."/>
            <person name="Avila-Pacheco J."/>
            <person name="Jiang X."/>
            <person name="Kearney S.M."/>
            <person name="Perrotta A.R."/>
            <person name="Berdy B."/>
            <person name="Zhao S."/>
            <person name="Lieberman T.D."/>
            <person name="Swanson P.K."/>
            <person name="Smith M."/>
            <person name="Roesemann S."/>
            <person name="Alexander J.E."/>
            <person name="Rich S.A."/>
            <person name="Livny J."/>
            <person name="Vlamakis H."/>
            <person name="Clish C."/>
            <person name="Bullock K."/>
            <person name="Deik A."/>
            <person name="Scott J."/>
            <person name="Pierce K.A."/>
            <person name="Xavier R.J."/>
            <person name="Alm E.J."/>
        </authorList>
    </citation>
    <scope>NUCLEOTIDE SEQUENCE</scope>
    <source>
        <strain evidence="2">BIOML-A18</strain>
    </source>
</reference>
<protein>
    <submittedName>
        <fullName evidence="2">ImmA/IrrE family metallo-endopeptidase</fullName>
    </submittedName>
</protein>
<evidence type="ECO:0000313" key="2">
    <source>
        <dbReference type="EMBL" id="MSA67821.1"/>
    </source>
</evidence>
<dbReference type="InterPro" id="IPR010359">
    <property type="entry name" value="IrrE_HExxH"/>
</dbReference>
<dbReference type="Pfam" id="PF06114">
    <property type="entry name" value="Peptidase_M78"/>
    <property type="match status" value="1"/>
</dbReference>
<evidence type="ECO:0000259" key="1">
    <source>
        <dbReference type="Pfam" id="PF06114"/>
    </source>
</evidence>
<accession>A0A6A8H173</accession>
<dbReference type="EMBL" id="WKOD01000002">
    <property type="protein sequence ID" value="MSA67821.1"/>
    <property type="molecule type" value="Genomic_DNA"/>
</dbReference>
<dbReference type="Gene3D" id="1.10.10.2910">
    <property type="match status" value="1"/>
</dbReference>